<feature type="domain" description="NAD(P)-binding" evidence="1">
    <location>
        <begin position="5"/>
        <end position="293"/>
    </location>
</feature>
<dbReference type="Proteomes" id="UP000015525">
    <property type="component" value="Unassembled WGS sequence"/>
</dbReference>
<accession>T0HSV2</accession>
<evidence type="ECO:0000259" key="1">
    <source>
        <dbReference type="Pfam" id="PF16363"/>
    </source>
</evidence>
<evidence type="ECO:0000313" key="2">
    <source>
        <dbReference type="EMBL" id="EQB00634.1"/>
    </source>
</evidence>
<evidence type="ECO:0000313" key="3">
    <source>
        <dbReference type="Proteomes" id="UP000015525"/>
    </source>
</evidence>
<dbReference type="RefSeq" id="WP_021239646.1">
    <property type="nucleotide sequence ID" value="NZ_ATHO01000157.1"/>
</dbReference>
<dbReference type="Gene3D" id="3.90.25.10">
    <property type="entry name" value="UDP-galactose 4-epimerase, domain 1"/>
    <property type="match status" value="1"/>
</dbReference>
<dbReference type="AlphaFoldDB" id="T0HSV2"/>
<organism evidence="2 3">
    <name type="scientific">Sphingobium quisquiliarum P25</name>
    <dbReference type="NCBI Taxonomy" id="1329909"/>
    <lineage>
        <taxon>Bacteria</taxon>
        <taxon>Pseudomonadati</taxon>
        <taxon>Pseudomonadota</taxon>
        <taxon>Alphaproteobacteria</taxon>
        <taxon>Sphingomonadales</taxon>
        <taxon>Sphingomonadaceae</taxon>
        <taxon>Sphingobium</taxon>
    </lineage>
</organism>
<dbReference type="InterPro" id="IPR016040">
    <property type="entry name" value="NAD(P)-bd_dom"/>
</dbReference>
<name>T0HSV2_9SPHN</name>
<dbReference type="EMBL" id="ATHO01000157">
    <property type="protein sequence ID" value="EQB00634.1"/>
    <property type="molecule type" value="Genomic_DNA"/>
</dbReference>
<keyword evidence="3" id="KW-1185">Reference proteome</keyword>
<gene>
    <name evidence="2" type="ORF">L288_18090</name>
</gene>
<protein>
    <submittedName>
        <fullName evidence="2">GDP-6-deoxy-D-lyxo-4-hexulose reductase</fullName>
    </submittedName>
</protein>
<dbReference type="Gene3D" id="3.40.50.720">
    <property type="entry name" value="NAD(P)-binding Rossmann-like Domain"/>
    <property type="match status" value="1"/>
</dbReference>
<dbReference type="PATRIC" id="fig|1329909.3.peg.3479"/>
<dbReference type="Pfam" id="PF16363">
    <property type="entry name" value="GDP_Man_Dehyd"/>
    <property type="match status" value="1"/>
</dbReference>
<comment type="caution">
    <text evidence="2">The sequence shown here is derived from an EMBL/GenBank/DDBJ whole genome shotgun (WGS) entry which is preliminary data.</text>
</comment>
<reference evidence="2 3" key="1">
    <citation type="journal article" date="2013" name="Genome Announc.">
        <title>Draft Genome Sequence of Sphingobium quisquiliarum Strain P25T, a Novel Hexachlorocyclohexane (HCH)-Degrading Bacterium Isolated from an HCH Dumpsite.</title>
        <authorList>
            <person name="Kumar Singh A."/>
            <person name="Sangwan N."/>
            <person name="Sharma A."/>
            <person name="Gupta V."/>
            <person name="Khurana J.P."/>
            <person name="Lal R."/>
        </authorList>
    </citation>
    <scope>NUCLEOTIDE SEQUENCE [LARGE SCALE GENOMIC DNA]</scope>
    <source>
        <strain evidence="2 3">P25</strain>
    </source>
</reference>
<sequence length="297" mass="32393">MSKILVTGADGFTGRHLTALLAERGHEVIGISHSAITVPVEGLAAAHICDLTDAQALRDILAMVRPDRVVHLAAIAFVSHGVVEDIYRTNIVGTRNLLEAVSAAGGVEAVLLASSANIYGNRVSGAIDENVAPEPINDYAVSKLAMEFVARLYQDRLPIIIARPFNYTGVGQATNFVIPKIVDHVRRKAATIELGNLDVARDFSDVRDVVLAYSALLDEPEAIGQIFNICSGEAHSLRDMISMIKDISGHDFEVKVNPAFVRENEVKMLWGDRTKIERMTGQRPAYTLHDTLAWMLD</sequence>
<dbReference type="PANTHER" id="PTHR43000">
    <property type="entry name" value="DTDP-D-GLUCOSE 4,6-DEHYDRATASE-RELATED"/>
    <property type="match status" value="1"/>
</dbReference>
<dbReference type="SUPFAM" id="SSF51735">
    <property type="entry name" value="NAD(P)-binding Rossmann-fold domains"/>
    <property type="match status" value="1"/>
</dbReference>
<dbReference type="InterPro" id="IPR036291">
    <property type="entry name" value="NAD(P)-bd_dom_sf"/>
</dbReference>
<proteinExistence type="predicted"/>